<dbReference type="EMBL" id="KN823121">
    <property type="protein sequence ID" value="KIO22020.1"/>
    <property type="molecule type" value="Genomic_DNA"/>
</dbReference>
<sequence length="280" mass="30572">MATKKARPGHAGRLHRIAALGYHANGKATSSSCGIRKVKDSQGNTISAPKKGNWNGATNDLLIRITSGKGKERAMEADDDGDYRPSSPRRSLREGVGVSTRLTRSTSKKKRQFMDCVLLPSRSKPHHGATGQPQGSPEPPPLPDSDFLKLIHYSASTFYESRGQLRDRSELLSEVLHAGDDVREAKRKYAKGKAPKPSRQRAQNAAKMKTMHTAFGGDVLIALGILLEEDIIQQLKPTELPEGWDEMEIADDDAYPLEGDDSVDDEDEDEEAEASVVADG</sequence>
<dbReference type="AlphaFoldDB" id="A0A0C3Q1E5"/>
<keyword evidence="3" id="KW-1185">Reference proteome</keyword>
<dbReference type="STRING" id="1051891.A0A0C3Q1E5"/>
<dbReference type="HOGENOM" id="CLU_049346_0_0_1"/>
<reference evidence="3" key="2">
    <citation type="submission" date="2015-01" db="EMBL/GenBank/DDBJ databases">
        <title>Evolutionary Origins and Diversification of the Mycorrhizal Mutualists.</title>
        <authorList>
            <consortium name="DOE Joint Genome Institute"/>
            <consortium name="Mycorrhizal Genomics Consortium"/>
            <person name="Kohler A."/>
            <person name="Kuo A."/>
            <person name="Nagy L.G."/>
            <person name="Floudas D."/>
            <person name="Copeland A."/>
            <person name="Barry K.W."/>
            <person name="Cichocki N."/>
            <person name="Veneault-Fourrey C."/>
            <person name="LaButti K."/>
            <person name="Lindquist E.A."/>
            <person name="Lipzen A."/>
            <person name="Lundell T."/>
            <person name="Morin E."/>
            <person name="Murat C."/>
            <person name="Riley R."/>
            <person name="Ohm R."/>
            <person name="Sun H."/>
            <person name="Tunlid A."/>
            <person name="Henrissat B."/>
            <person name="Grigoriev I.V."/>
            <person name="Hibbett D.S."/>
            <person name="Martin F."/>
        </authorList>
    </citation>
    <scope>NUCLEOTIDE SEQUENCE [LARGE SCALE GENOMIC DNA]</scope>
    <source>
        <strain evidence="3">MUT 4182</strain>
    </source>
</reference>
<dbReference type="Proteomes" id="UP000054248">
    <property type="component" value="Unassembled WGS sequence"/>
</dbReference>
<protein>
    <submittedName>
        <fullName evidence="2">Uncharacterized protein</fullName>
    </submittedName>
</protein>
<feature type="compositionally biased region" description="Acidic residues" evidence="1">
    <location>
        <begin position="251"/>
        <end position="273"/>
    </location>
</feature>
<dbReference type="OrthoDB" id="2565191at2759"/>
<proteinExistence type="predicted"/>
<name>A0A0C3Q1E5_9AGAM</name>
<evidence type="ECO:0000313" key="3">
    <source>
        <dbReference type="Proteomes" id="UP000054248"/>
    </source>
</evidence>
<feature type="region of interest" description="Disordered" evidence="1">
    <location>
        <begin position="67"/>
        <end position="146"/>
    </location>
</feature>
<evidence type="ECO:0000313" key="2">
    <source>
        <dbReference type="EMBL" id="KIO22020.1"/>
    </source>
</evidence>
<feature type="non-terminal residue" evidence="2">
    <location>
        <position position="280"/>
    </location>
</feature>
<organism evidence="2 3">
    <name type="scientific">Tulasnella calospora MUT 4182</name>
    <dbReference type="NCBI Taxonomy" id="1051891"/>
    <lineage>
        <taxon>Eukaryota</taxon>
        <taxon>Fungi</taxon>
        <taxon>Dikarya</taxon>
        <taxon>Basidiomycota</taxon>
        <taxon>Agaricomycotina</taxon>
        <taxon>Agaricomycetes</taxon>
        <taxon>Cantharellales</taxon>
        <taxon>Tulasnellaceae</taxon>
        <taxon>Tulasnella</taxon>
    </lineage>
</organism>
<gene>
    <name evidence="2" type="ORF">M407DRAFT_28435</name>
</gene>
<reference evidence="2 3" key="1">
    <citation type="submission" date="2014-04" db="EMBL/GenBank/DDBJ databases">
        <authorList>
            <consortium name="DOE Joint Genome Institute"/>
            <person name="Kuo A."/>
            <person name="Girlanda M."/>
            <person name="Perotto S."/>
            <person name="Kohler A."/>
            <person name="Nagy L.G."/>
            <person name="Floudas D."/>
            <person name="Copeland A."/>
            <person name="Barry K.W."/>
            <person name="Cichocki N."/>
            <person name="Veneault-Fourrey C."/>
            <person name="LaButti K."/>
            <person name="Lindquist E.A."/>
            <person name="Lipzen A."/>
            <person name="Lundell T."/>
            <person name="Morin E."/>
            <person name="Murat C."/>
            <person name="Sun H."/>
            <person name="Tunlid A."/>
            <person name="Henrissat B."/>
            <person name="Grigoriev I.V."/>
            <person name="Hibbett D.S."/>
            <person name="Martin F."/>
            <person name="Nordberg H.P."/>
            <person name="Cantor M.N."/>
            <person name="Hua S.X."/>
        </authorList>
    </citation>
    <scope>NUCLEOTIDE SEQUENCE [LARGE SCALE GENOMIC DNA]</scope>
    <source>
        <strain evidence="2 3">MUT 4182</strain>
    </source>
</reference>
<accession>A0A0C3Q1E5</accession>
<feature type="region of interest" description="Disordered" evidence="1">
    <location>
        <begin position="251"/>
        <end position="280"/>
    </location>
</feature>
<evidence type="ECO:0000256" key="1">
    <source>
        <dbReference type="SAM" id="MobiDB-lite"/>
    </source>
</evidence>